<dbReference type="Proteomes" id="UP000295627">
    <property type="component" value="Unassembled WGS sequence"/>
</dbReference>
<comment type="caution">
    <text evidence="1">The sequence shown here is derived from an EMBL/GenBank/DDBJ whole genome shotgun (WGS) entry which is preliminary data.</text>
</comment>
<evidence type="ECO:0000313" key="2">
    <source>
        <dbReference type="Proteomes" id="UP000295627"/>
    </source>
</evidence>
<dbReference type="RefSeq" id="WP_078333841.1">
    <property type="nucleotide sequence ID" value="NZ_MAFQ01000005.1"/>
</dbReference>
<reference evidence="1 2" key="1">
    <citation type="journal article" date="2019" name="Sci. Rep.">
        <title>Extended insight into the Mycobacterium chelonae-abscessus complex through whole genome sequencing of Mycobacterium salmoniphilum outbreak and Mycobacterium salmoniphilum-like strains.</title>
        <authorList>
            <person name="Behra P.R.K."/>
            <person name="Das S."/>
            <person name="Pettersson B.M.F."/>
            <person name="Shirreff L."/>
            <person name="DuCote T."/>
            <person name="Jacobsson K.G."/>
            <person name="Ennis D.G."/>
            <person name="Kirsebom L.A."/>
        </authorList>
    </citation>
    <scope>NUCLEOTIDE SEQUENCE [LARGE SCALE GENOMIC DNA]</scope>
    <source>
        <strain evidence="1 2">DSM 45524</strain>
    </source>
</reference>
<proteinExistence type="predicted"/>
<accession>A0A4R5PDC9</accession>
<sequence length="60" mass="6570">MRPLALFSADSVVEVAVVTMDRTGATVDGFECLINLPRDPGPTWLFGRPHRSGTALEELR</sequence>
<protein>
    <submittedName>
        <fullName evidence="1">Uncharacterized protein</fullName>
    </submittedName>
</protein>
<name>A0A4R5PDC9_9MYCO</name>
<dbReference type="AlphaFoldDB" id="A0A4R5PDC9"/>
<evidence type="ECO:0000313" key="1">
    <source>
        <dbReference type="EMBL" id="TDH22430.1"/>
    </source>
</evidence>
<organism evidence="1 2">
    <name type="scientific">Mycobacteroides franklinii</name>
    <dbReference type="NCBI Taxonomy" id="948102"/>
    <lineage>
        <taxon>Bacteria</taxon>
        <taxon>Bacillati</taxon>
        <taxon>Actinomycetota</taxon>
        <taxon>Actinomycetes</taxon>
        <taxon>Mycobacteriales</taxon>
        <taxon>Mycobacteriaceae</taxon>
        <taxon>Mycobacteroides</taxon>
    </lineage>
</organism>
<dbReference type="EMBL" id="RXLR01000014">
    <property type="protein sequence ID" value="TDH22430.1"/>
    <property type="molecule type" value="Genomic_DNA"/>
</dbReference>
<gene>
    <name evidence="1" type="ORF">EJ571_10970</name>
</gene>